<protein>
    <submittedName>
        <fullName evidence="2">Zinc finger BED domain-containing protein 1</fullName>
    </submittedName>
</protein>
<feature type="domain" description="HAT C-terminal dimerisation" evidence="1">
    <location>
        <begin position="27"/>
        <end position="95"/>
    </location>
</feature>
<dbReference type="Proteomes" id="UP001174136">
    <property type="component" value="Unassembled WGS sequence"/>
</dbReference>
<evidence type="ECO:0000313" key="3">
    <source>
        <dbReference type="Proteomes" id="UP001174136"/>
    </source>
</evidence>
<dbReference type="InterPro" id="IPR012337">
    <property type="entry name" value="RNaseH-like_sf"/>
</dbReference>
<gene>
    <name evidence="2" type="primary">ZBED1_220</name>
    <name evidence="2" type="ORF">N1851_033718</name>
</gene>
<organism evidence="2 3">
    <name type="scientific">Merluccius polli</name>
    <name type="common">Benguela hake</name>
    <name type="synonym">Merluccius cadenati</name>
    <dbReference type="NCBI Taxonomy" id="89951"/>
    <lineage>
        <taxon>Eukaryota</taxon>
        <taxon>Metazoa</taxon>
        <taxon>Chordata</taxon>
        <taxon>Craniata</taxon>
        <taxon>Vertebrata</taxon>
        <taxon>Euteleostomi</taxon>
        <taxon>Actinopterygii</taxon>
        <taxon>Neopterygii</taxon>
        <taxon>Teleostei</taxon>
        <taxon>Neoteleostei</taxon>
        <taxon>Acanthomorphata</taxon>
        <taxon>Zeiogadaria</taxon>
        <taxon>Gadariae</taxon>
        <taxon>Gadiformes</taxon>
        <taxon>Gadoidei</taxon>
        <taxon>Merlucciidae</taxon>
        <taxon>Merluccius</taxon>
    </lineage>
</organism>
<accession>A0AA47M0V1</accession>
<dbReference type="PANTHER" id="PTHR46481">
    <property type="entry name" value="ZINC FINGER BED DOMAIN-CONTAINING PROTEIN 4"/>
    <property type="match status" value="1"/>
</dbReference>
<evidence type="ECO:0000313" key="2">
    <source>
        <dbReference type="EMBL" id="KAK0131543.1"/>
    </source>
</evidence>
<dbReference type="EMBL" id="JAOPHQ010006539">
    <property type="protein sequence ID" value="KAK0131543.1"/>
    <property type="molecule type" value="Genomic_DNA"/>
</dbReference>
<dbReference type="InterPro" id="IPR052035">
    <property type="entry name" value="ZnF_BED_domain_contain"/>
</dbReference>
<proteinExistence type="predicted"/>
<dbReference type="AlphaFoldDB" id="A0AA47M0V1"/>
<dbReference type="SUPFAM" id="SSF53098">
    <property type="entry name" value="Ribonuclease H-like"/>
    <property type="match status" value="1"/>
</dbReference>
<dbReference type="InterPro" id="IPR008906">
    <property type="entry name" value="HATC_C_dom"/>
</dbReference>
<evidence type="ECO:0000259" key="1">
    <source>
        <dbReference type="Pfam" id="PF05699"/>
    </source>
</evidence>
<dbReference type="Pfam" id="PF05699">
    <property type="entry name" value="Dimer_Tnp_hAT"/>
    <property type="match status" value="1"/>
</dbReference>
<name>A0AA47M0V1_MERPO</name>
<keyword evidence="3" id="KW-1185">Reference proteome</keyword>
<dbReference type="PANTHER" id="PTHR46481:SF9">
    <property type="entry name" value="ZINC FINGER BED DOMAIN-CONTAINING PROTEIN 1-LIKE"/>
    <property type="match status" value="1"/>
</dbReference>
<sequence>MTQEQSTKSVTKMAEEEVNSFRAVDCTPLDADPLRWWKTHEHLYPHMAMLARRYLAVPGTSVPSESVLSTVGDIVTSSKSVLSTENVDILIFLKKR</sequence>
<comment type="caution">
    <text evidence="2">The sequence shown here is derived from an EMBL/GenBank/DDBJ whole genome shotgun (WGS) entry which is preliminary data.</text>
</comment>
<dbReference type="GO" id="GO:0046983">
    <property type="term" value="F:protein dimerization activity"/>
    <property type="evidence" value="ECO:0007669"/>
    <property type="project" value="InterPro"/>
</dbReference>
<reference evidence="2" key="1">
    <citation type="journal article" date="2023" name="Front. Mar. Sci.">
        <title>A new Merluccius polli reference genome to investigate the effects of global change in West African waters.</title>
        <authorList>
            <person name="Mateo J.L."/>
            <person name="Blanco-Fernandez C."/>
            <person name="Garcia-Vazquez E."/>
            <person name="Machado-Schiaffino G."/>
        </authorList>
    </citation>
    <scope>NUCLEOTIDE SEQUENCE</scope>
    <source>
        <strain evidence="2">C29</strain>
        <tissue evidence="2">Fin</tissue>
    </source>
</reference>